<dbReference type="Proteomes" id="UP001597508">
    <property type="component" value="Unassembled WGS sequence"/>
</dbReference>
<dbReference type="InterPro" id="IPR023154">
    <property type="entry name" value="Jann4075-like_sf"/>
</dbReference>
<dbReference type="InterPro" id="IPR021274">
    <property type="entry name" value="DUF2853"/>
</dbReference>
<gene>
    <name evidence="1" type="ORF">ACFSRZ_02555</name>
</gene>
<evidence type="ECO:0000313" key="2">
    <source>
        <dbReference type="Proteomes" id="UP001597508"/>
    </source>
</evidence>
<sequence>MSKFDEKISFYKGVMDNMGMSYDDVLFDKITRGLGPSIFKRDAASVSTSDPGELETVKQNFLIKKLGLEDGESLDNAISVVADKMGKTNRVKYRAIFYYLLVKELGQESKI</sequence>
<dbReference type="Gene3D" id="1.10.238.120">
    <property type="entry name" value="Jann4075-like"/>
    <property type="match status" value="1"/>
</dbReference>
<accession>A0ABW5LPK8</accession>
<comment type="caution">
    <text evidence="1">The sequence shown here is derived from an EMBL/GenBank/DDBJ whole genome shotgun (WGS) entry which is preliminary data.</text>
</comment>
<evidence type="ECO:0000313" key="1">
    <source>
        <dbReference type="EMBL" id="MFD2566236.1"/>
    </source>
</evidence>
<dbReference type="RefSeq" id="WP_379664955.1">
    <property type="nucleotide sequence ID" value="NZ_JBHULH010000001.1"/>
</dbReference>
<protein>
    <submittedName>
        <fullName evidence="1">DUF2853 family protein</fullName>
    </submittedName>
</protein>
<dbReference type="Pfam" id="PF11015">
    <property type="entry name" value="DUF2853"/>
    <property type="match status" value="1"/>
</dbReference>
<dbReference type="EMBL" id="JBHULH010000001">
    <property type="protein sequence ID" value="MFD2566236.1"/>
    <property type="molecule type" value="Genomic_DNA"/>
</dbReference>
<name>A0ABW5LPK8_9FLAO</name>
<dbReference type="SUPFAM" id="SSF158587">
    <property type="entry name" value="Jann4075-like"/>
    <property type="match status" value="1"/>
</dbReference>
<proteinExistence type="predicted"/>
<organism evidence="1 2">
    <name type="scientific">Pseudotenacibaculum haliotis</name>
    <dbReference type="NCBI Taxonomy" id="1862138"/>
    <lineage>
        <taxon>Bacteria</taxon>
        <taxon>Pseudomonadati</taxon>
        <taxon>Bacteroidota</taxon>
        <taxon>Flavobacteriia</taxon>
        <taxon>Flavobacteriales</taxon>
        <taxon>Flavobacteriaceae</taxon>
        <taxon>Pseudotenacibaculum</taxon>
    </lineage>
</organism>
<reference evidence="2" key="1">
    <citation type="journal article" date="2019" name="Int. J. Syst. Evol. Microbiol.">
        <title>The Global Catalogue of Microorganisms (GCM) 10K type strain sequencing project: providing services to taxonomists for standard genome sequencing and annotation.</title>
        <authorList>
            <consortium name="The Broad Institute Genomics Platform"/>
            <consortium name="The Broad Institute Genome Sequencing Center for Infectious Disease"/>
            <person name="Wu L."/>
            <person name="Ma J."/>
        </authorList>
    </citation>
    <scope>NUCLEOTIDE SEQUENCE [LARGE SCALE GENOMIC DNA]</scope>
    <source>
        <strain evidence="2">KCTC 52127</strain>
    </source>
</reference>
<keyword evidence="2" id="KW-1185">Reference proteome</keyword>